<dbReference type="EMBL" id="AMSG01000001">
    <property type="protein sequence ID" value="EKF56750.1"/>
    <property type="molecule type" value="Genomic_DNA"/>
</dbReference>
<organism evidence="2 3">
    <name type="scientific">Galbibacter marinus</name>
    <dbReference type="NCBI Taxonomy" id="555500"/>
    <lineage>
        <taxon>Bacteria</taxon>
        <taxon>Pseudomonadati</taxon>
        <taxon>Bacteroidota</taxon>
        <taxon>Flavobacteriia</taxon>
        <taxon>Flavobacteriales</taxon>
        <taxon>Flavobacteriaceae</taxon>
        <taxon>Galbibacter</taxon>
    </lineage>
</organism>
<dbReference type="Pfam" id="PF03724">
    <property type="entry name" value="META"/>
    <property type="match status" value="1"/>
</dbReference>
<dbReference type="Gene3D" id="2.40.128.640">
    <property type="match status" value="1"/>
</dbReference>
<protein>
    <recommendedName>
        <fullName evidence="1">DUF306 domain-containing protein</fullName>
    </recommendedName>
</protein>
<reference evidence="2 3" key="1">
    <citation type="journal article" date="2012" name="J. Bacteriol.">
        <title>Genome Sequence of Galbibacter marinum Type Strain ck-I2-15.</title>
        <authorList>
            <person name="Lai Q."/>
            <person name="Li C."/>
            <person name="Shao Z."/>
        </authorList>
    </citation>
    <scope>NUCLEOTIDE SEQUENCE [LARGE SCALE GENOMIC DNA]</scope>
    <source>
        <strain evidence="3">ck-I2-15</strain>
    </source>
</reference>
<dbReference type="eggNOG" id="COG3015">
    <property type="taxonomic scope" value="Bacteria"/>
</dbReference>
<accession>K2PVR2</accession>
<keyword evidence="3" id="KW-1185">Reference proteome</keyword>
<name>K2PVR2_9FLAO</name>
<evidence type="ECO:0000313" key="3">
    <source>
        <dbReference type="Proteomes" id="UP000007364"/>
    </source>
</evidence>
<comment type="caution">
    <text evidence="2">The sequence shown here is derived from an EMBL/GenBank/DDBJ whole genome shotgun (WGS) entry which is preliminary data.</text>
</comment>
<dbReference type="AlphaFoldDB" id="K2PVR2"/>
<evidence type="ECO:0000259" key="1">
    <source>
        <dbReference type="Pfam" id="PF03724"/>
    </source>
</evidence>
<sequence length="258" mass="29177">MIKALRVIVVLVFITSSCKSKQQSQQQIPIGDTSQNSLDWNGVYRGLLPCADCEGILMELKLHSDLTYELSSQYQGATNEIFKEKGTFKWNDAGSKITLLGDENDAHRQYQVGENMLFSLDGDGNRITGDLAEMFILRKKGYDYSITEKYWKLQTLNGEPIHRKENQSKEAHFILKSHTNKVNGNTGCNGMSGSYTLEGENQIKFSQMLTTRMACMDVPYESEFLKVLQQADHYSLKADTLTLKTADKPLATFVAVWF</sequence>
<dbReference type="Gene3D" id="2.40.128.270">
    <property type="match status" value="1"/>
</dbReference>
<feature type="domain" description="DUF306" evidence="1">
    <location>
        <begin position="145"/>
        <end position="253"/>
    </location>
</feature>
<gene>
    <name evidence="2" type="ORF">I215_01010</name>
</gene>
<proteinExistence type="predicted"/>
<dbReference type="RefSeq" id="WP_008990079.1">
    <property type="nucleotide sequence ID" value="NZ_AMSG01000001.1"/>
</dbReference>
<dbReference type="STRING" id="555500.I215_01010"/>
<dbReference type="eggNOG" id="COG3187">
    <property type="taxonomic scope" value="Bacteria"/>
</dbReference>
<evidence type="ECO:0000313" key="2">
    <source>
        <dbReference type="EMBL" id="EKF56750.1"/>
    </source>
</evidence>
<dbReference type="InterPro" id="IPR005184">
    <property type="entry name" value="DUF306_Meta_HslJ"/>
</dbReference>
<dbReference type="PROSITE" id="PS51257">
    <property type="entry name" value="PROKAR_LIPOPROTEIN"/>
    <property type="match status" value="1"/>
</dbReference>
<dbReference type="Proteomes" id="UP000007364">
    <property type="component" value="Unassembled WGS sequence"/>
</dbReference>
<dbReference type="InterPro" id="IPR007298">
    <property type="entry name" value="Cu-R_lipoprotein_NlpE"/>
</dbReference>
<dbReference type="PANTHER" id="PTHR35535:SF1">
    <property type="entry name" value="HEAT SHOCK PROTEIN HSLJ"/>
    <property type="match status" value="1"/>
</dbReference>
<dbReference type="Pfam" id="PF04170">
    <property type="entry name" value="NlpE"/>
    <property type="match status" value="1"/>
</dbReference>
<dbReference type="InterPro" id="IPR038670">
    <property type="entry name" value="HslJ-like_sf"/>
</dbReference>
<dbReference type="InterPro" id="IPR053147">
    <property type="entry name" value="Hsp_HslJ-like"/>
</dbReference>
<dbReference type="PANTHER" id="PTHR35535">
    <property type="entry name" value="HEAT SHOCK PROTEIN HSLJ"/>
    <property type="match status" value="1"/>
</dbReference>
<dbReference type="OrthoDB" id="5348860at2"/>